<proteinExistence type="predicted"/>
<evidence type="ECO:0000313" key="2">
    <source>
        <dbReference type="EMBL" id="CAB4164589.1"/>
    </source>
</evidence>
<gene>
    <name evidence="2" type="ORF">UFOVP826_54</name>
</gene>
<dbReference type="Pfam" id="PF07484">
    <property type="entry name" value="Collar"/>
    <property type="match status" value="1"/>
</dbReference>
<protein>
    <submittedName>
        <fullName evidence="2">MdpB Microcystin-dependent protein</fullName>
    </submittedName>
</protein>
<reference evidence="2" key="1">
    <citation type="submission" date="2020-04" db="EMBL/GenBank/DDBJ databases">
        <authorList>
            <person name="Chiriac C."/>
            <person name="Salcher M."/>
            <person name="Ghai R."/>
            <person name="Kavagutti S V."/>
        </authorList>
    </citation>
    <scope>NUCLEOTIDE SEQUENCE</scope>
</reference>
<dbReference type="EMBL" id="LR796765">
    <property type="protein sequence ID" value="CAB4164589.1"/>
    <property type="molecule type" value="Genomic_DNA"/>
</dbReference>
<sequence>MPSFTANYNLIKPNVNDPVDEDLWGGYLNDDLDDIDGLIKTATDTANAAGVPIGSIVDYAGTSAPSGFLFCFGQAVSRTVTYAALFAAIGTTYGTGDGATTFNLPDFRGRVGAGQDDMGGTSANRLTGLSGGVDGDVLGATGGLETHTLLTAEMPAHAHTTNGYTIANSGAGFDTSKFGAGNEGSGSDFTLATSSTGGGSAHNNVQPTIIVNKIIRFA</sequence>
<organism evidence="2">
    <name type="scientific">uncultured Caudovirales phage</name>
    <dbReference type="NCBI Taxonomy" id="2100421"/>
    <lineage>
        <taxon>Viruses</taxon>
        <taxon>Duplodnaviria</taxon>
        <taxon>Heunggongvirae</taxon>
        <taxon>Uroviricota</taxon>
        <taxon>Caudoviricetes</taxon>
        <taxon>Peduoviridae</taxon>
        <taxon>Maltschvirus</taxon>
        <taxon>Maltschvirus maltsch</taxon>
    </lineage>
</organism>
<evidence type="ECO:0000259" key="1">
    <source>
        <dbReference type="Pfam" id="PF07484"/>
    </source>
</evidence>
<feature type="domain" description="Phage tail collar" evidence="1">
    <location>
        <begin position="54"/>
        <end position="111"/>
    </location>
</feature>
<dbReference type="InterPro" id="IPR011083">
    <property type="entry name" value="Phage_tail_collar_dom"/>
</dbReference>
<dbReference type="InterPro" id="IPR037053">
    <property type="entry name" value="Phage_tail_collar_dom_sf"/>
</dbReference>
<name>A0A6J5NYJ8_9CAUD</name>
<dbReference type="Gene3D" id="3.90.1340.10">
    <property type="entry name" value="Phage tail collar domain"/>
    <property type="match status" value="1"/>
</dbReference>
<accession>A0A6J5NYJ8</accession>
<dbReference type="SUPFAM" id="SSF88874">
    <property type="entry name" value="Receptor-binding domain of short tail fibre protein gp12"/>
    <property type="match status" value="1"/>
</dbReference>